<feature type="region of interest" description="Disordered" evidence="2">
    <location>
        <begin position="73"/>
        <end position="143"/>
    </location>
</feature>
<proteinExistence type="predicted"/>
<keyword evidence="1" id="KW-0175">Coiled coil</keyword>
<feature type="compositionally biased region" description="Low complexity" evidence="2">
    <location>
        <begin position="585"/>
        <end position="600"/>
    </location>
</feature>
<sequence>MAVTLESMGALLDTKFEANLAPISAQLTKLEGRPVPATPPSQEAVQAMVQEAGGCRKDISRADYRNLIVNAQNKGRRDSTRPGAPVPLATTGVQGGWDQTAQRYLEEAVRKGPTPRGKWKRRGPSDSSEDDHEQTEKQERKEALTAALARATAAEAKVESLTRRLKELEGVDEGIRAYGWFPRQWNKGLLEENAKLRLFWESCQSPDCPQYSDDSDDECVQFCTFREEYCPSCKYYFIGNWKYKKNAGSGGRANFGKMTDITTVVTQTALPYVVVPREKAWHAVDLQLMQFITDDLHHSGGTFTSAIHAWAGKHPEQAQQNLILGEDMTQTCHTRVRLEDAWYLHNAIRLAGAGAGGIGWSFAPDGIESGLTSIAACVRQAHLTRVAEHVRTCPTCVGKLVVLLDGKHGARRLICGGLEGYGPMQGLELELCTGCQRNAPTKQFFCKWCRPSTIEQAHVIPQEKILGIAAPGSASSGDSALRYVVRCHDPDLPERPFEAHLPRAEVHKELLAEFEKSLLRNRGDHGNKKTRPAWIKGARQLSRWLTKQSSACGPPSSAGASRGADAQRGGKKAQRGPAAKVRAPTTGGAASKRGKAAGTSRRVKRAGVGRGPAATAPRQSARAKSTKRPAAADVSSDASKFRSLSSRCRGWLALDDKQEESIQARGVDKLHGSNRVRRCTGGVVTAVTSCGLLADWMELFRGESIELVYAFALRLHKAPASTEQDARELGFVIAALGYDNACKLLSLQGRGADACQQAPALTKGEIRTVYRILESHNPFPEQAVRRATPLTWAVASALGQATSLHASCVCVHLMILVATTLGAVQIKYGGILSRHCKLLMLQHGQPGDGKSVALWLDVQVLAFFDMIRERRAKKKHDEACQKHKDDPENHPEPAKKEHVKDTIFNMGTFIGLGNFMQAQGETAFLALHEGKTWLPQTFDNGPGGGIDDLNQIHDHDMYKNHPGNTQNRFLVRNPHLCGAVMMHIEELYDQAQKPDTTAGMMRFLIGHFPAVVNKIRPDVPPSQITRLLQDDPDYFNDLDYDDVVTAIGKIMLVASALYVRGVERADEKDNNRYSRVRGTHFLPWKPDVK</sequence>
<feature type="region of interest" description="Disordered" evidence="2">
    <location>
        <begin position="875"/>
        <end position="896"/>
    </location>
</feature>
<comment type="caution">
    <text evidence="3">The sequence shown here is derived from an EMBL/GenBank/DDBJ whole genome shotgun (WGS) entry which is preliminary data.</text>
</comment>
<feature type="non-terminal residue" evidence="3">
    <location>
        <position position="1089"/>
    </location>
</feature>
<gene>
    <name evidence="3" type="ORF">PCOR1329_LOCUS84134</name>
</gene>
<evidence type="ECO:0000313" key="3">
    <source>
        <dbReference type="EMBL" id="CAK0909816.1"/>
    </source>
</evidence>
<feature type="coiled-coil region" evidence="1">
    <location>
        <begin position="144"/>
        <end position="171"/>
    </location>
</feature>
<name>A0ABN9YDL5_9DINO</name>
<evidence type="ECO:0000256" key="1">
    <source>
        <dbReference type="SAM" id="Coils"/>
    </source>
</evidence>
<evidence type="ECO:0000313" key="4">
    <source>
        <dbReference type="Proteomes" id="UP001189429"/>
    </source>
</evidence>
<reference evidence="3" key="1">
    <citation type="submission" date="2023-10" db="EMBL/GenBank/DDBJ databases">
        <authorList>
            <person name="Chen Y."/>
            <person name="Shah S."/>
            <person name="Dougan E. K."/>
            <person name="Thang M."/>
            <person name="Chan C."/>
        </authorList>
    </citation>
    <scope>NUCLEOTIDE SEQUENCE [LARGE SCALE GENOMIC DNA]</scope>
</reference>
<dbReference type="EMBL" id="CAUYUJ010022270">
    <property type="protein sequence ID" value="CAK0909816.1"/>
    <property type="molecule type" value="Genomic_DNA"/>
</dbReference>
<protein>
    <submittedName>
        <fullName evidence="3">Uncharacterized protein</fullName>
    </submittedName>
</protein>
<feature type="compositionally biased region" description="Low complexity" evidence="2">
    <location>
        <begin position="548"/>
        <end position="567"/>
    </location>
</feature>
<dbReference type="Proteomes" id="UP001189429">
    <property type="component" value="Unassembled WGS sequence"/>
</dbReference>
<feature type="region of interest" description="Disordered" evidence="2">
    <location>
        <begin position="545"/>
        <end position="636"/>
    </location>
</feature>
<feature type="compositionally biased region" description="Basic and acidic residues" evidence="2">
    <location>
        <begin position="134"/>
        <end position="143"/>
    </location>
</feature>
<evidence type="ECO:0000256" key="2">
    <source>
        <dbReference type="SAM" id="MobiDB-lite"/>
    </source>
</evidence>
<organism evidence="3 4">
    <name type="scientific">Prorocentrum cordatum</name>
    <dbReference type="NCBI Taxonomy" id="2364126"/>
    <lineage>
        <taxon>Eukaryota</taxon>
        <taxon>Sar</taxon>
        <taxon>Alveolata</taxon>
        <taxon>Dinophyceae</taxon>
        <taxon>Prorocentrales</taxon>
        <taxon>Prorocentraceae</taxon>
        <taxon>Prorocentrum</taxon>
    </lineage>
</organism>
<keyword evidence="4" id="KW-1185">Reference proteome</keyword>
<accession>A0ABN9YDL5</accession>